<proteinExistence type="predicted"/>
<reference evidence="2 3" key="1">
    <citation type="submission" date="2019-04" db="EMBL/GenBank/DDBJ databases">
        <title>Chromosome genome assembly for Takifugu flavidus.</title>
        <authorList>
            <person name="Xiao S."/>
        </authorList>
    </citation>
    <scope>NUCLEOTIDE SEQUENCE [LARGE SCALE GENOMIC DNA]</scope>
    <source>
        <strain evidence="2">HTHZ2018</strain>
        <tissue evidence="2">Muscle</tissue>
    </source>
</reference>
<keyword evidence="3" id="KW-1185">Reference proteome</keyword>
<evidence type="ECO:0000256" key="1">
    <source>
        <dbReference type="SAM" id="MobiDB-lite"/>
    </source>
</evidence>
<comment type="caution">
    <text evidence="2">The sequence shown here is derived from an EMBL/GenBank/DDBJ whole genome shotgun (WGS) entry which is preliminary data.</text>
</comment>
<feature type="compositionally biased region" description="Low complexity" evidence="1">
    <location>
        <begin position="17"/>
        <end position="33"/>
    </location>
</feature>
<dbReference type="EMBL" id="RHFK02000008">
    <property type="protein sequence ID" value="TWW71556.1"/>
    <property type="molecule type" value="Genomic_DNA"/>
</dbReference>
<feature type="region of interest" description="Disordered" evidence="1">
    <location>
        <begin position="1"/>
        <end position="47"/>
    </location>
</feature>
<feature type="compositionally biased region" description="Basic and acidic residues" evidence="1">
    <location>
        <begin position="1"/>
        <end position="14"/>
    </location>
</feature>
<gene>
    <name evidence="2" type="ORF">D4764_16G0000530</name>
</gene>
<accession>A0A5C6NX08</accession>
<evidence type="ECO:0000313" key="3">
    <source>
        <dbReference type="Proteomes" id="UP000324091"/>
    </source>
</evidence>
<sequence length="166" mass="17876">MESKAEGKRSECVRVTEVSGENENVEMVVEVTGESGGGGEGEMRDMGQTGEQGVAVGEVGQEKGERGAPGELAGELGEGGMSTGRNLEQDQTLLLMVDWAERGEGGRTGPPLEALRSTAEGGRPDYVVVHFIPGRDKWSQFCQQMWKKGSEKPQKMEGAKDVRVKY</sequence>
<feature type="region of interest" description="Disordered" evidence="1">
    <location>
        <begin position="60"/>
        <end position="85"/>
    </location>
</feature>
<name>A0A5C6NX08_9TELE</name>
<protein>
    <submittedName>
        <fullName evidence="2">Uncharacterized protein</fullName>
    </submittedName>
</protein>
<organism evidence="2 3">
    <name type="scientific">Takifugu flavidus</name>
    <name type="common">sansaifugu</name>
    <dbReference type="NCBI Taxonomy" id="433684"/>
    <lineage>
        <taxon>Eukaryota</taxon>
        <taxon>Metazoa</taxon>
        <taxon>Chordata</taxon>
        <taxon>Craniata</taxon>
        <taxon>Vertebrata</taxon>
        <taxon>Euteleostomi</taxon>
        <taxon>Actinopterygii</taxon>
        <taxon>Neopterygii</taxon>
        <taxon>Teleostei</taxon>
        <taxon>Neoteleostei</taxon>
        <taxon>Acanthomorphata</taxon>
        <taxon>Eupercaria</taxon>
        <taxon>Tetraodontiformes</taxon>
        <taxon>Tetradontoidea</taxon>
        <taxon>Tetraodontidae</taxon>
        <taxon>Takifugu</taxon>
    </lineage>
</organism>
<dbReference type="Proteomes" id="UP000324091">
    <property type="component" value="Chromosome 16"/>
</dbReference>
<dbReference type="AlphaFoldDB" id="A0A5C6NX08"/>
<evidence type="ECO:0000313" key="2">
    <source>
        <dbReference type="EMBL" id="TWW71556.1"/>
    </source>
</evidence>